<reference evidence="1" key="1">
    <citation type="journal article" date="2023" name="Insect Mol. Biol.">
        <title>Genome sequencing provides insights into the evolution of gene families encoding plant cell wall-degrading enzymes in longhorned beetles.</title>
        <authorList>
            <person name="Shin N.R."/>
            <person name="Okamura Y."/>
            <person name="Kirsch R."/>
            <person name="Pauchet Y."/>
        </authorList>
    </citation>
    <scope>NUCLEOTIDE SEQUENCE</scope>
    <source>
        <strain evidence="1">AMC_N1</strain>
    </source>
</reference>
<keyword evidence="2" id="KW-1185">Reference proteome</keyword>
<name>A0AAV8ZGE8_9CUCU</name>
<evidence type="ECO:0000313" key="1">
    <source>
        <dbReference type="EMBL" id="KAJ8963410.1"/>
    </source>
</evidence>
<dbReference type="Proteomes" id="UP001162162">
    <property type="component" value="Unassembled WGS sequence"/>
</dbReference>
<sequence>MALFRKFFQKTPFARLSLLKEEKVLYSLIRKDAGHSPLCSSHCIQQQQQYIYLKLEIPFHGFCLIQSPNHYVSYILFFNFRCLIPHAKIILIKS</sequence>
<protein>
    <submittedName>
        <fullName evidence="1">Uncharacterized protein</fullName>
    </submittedName>
</protein>
<dbReference type="EMBL" id="JAPWTK010000001">
    <property type="protein sequence ID" value="KAJ8963410.1"/>
    <property type="molecule type" value="Genomic_DNA"/>
</dbReference>
<evidence type="ECO:0000313" key="2">
    <source>
        <dbReference type="Proteomes" id="UP001162162"/>
    </source>
</evidence>
<proteinExistence type="predicted"/>
<organism evidence="1 2">
    <name type="scientific">Aromia moschata</name>
    <dbReference type="NCBI Taxonomy" id="1265417"/>
    <lineage>
        <taxon>Eukaryota</taxon>
        <taxon>Metazoa</taxon>
        <taxon>Ecdysozoa</taxon>
        <taxon>Arthropoda</taxon>
        <taxon>Hexapoda</taxon>
        <taxon>Insecta</taxon>
        <taxon>Pterygota</taxon>
        <taxon>Neoptera</taxon>
        <taxon>Endopterygota</taxon>
        <taxon>Coleoptera</taxon>
        <taxon>Polyphaga</taxon>
        <taxon>Cucujiformia</taxon>
        <taxon>Chrysomeloidea</taxon>
        <taxon>Cerambycidae</taxon>
        <taxon>Cerambycinae</taxon>
        <taxon>Callichromatini</taxon>
        <taxon>Aromia</taxon>
    </lineage>
</organism>
<accession>A0AAV8ZGE8</accession>
<comment type="caution">
    <text evidence="1">The sequence shown here is derived from an EMBL/GenBank/DDBJ whole genome shotgun (WGS) entry which is preliminary data.</text>
</comment>
<dbReference type="AlphaFoldDB" id="A0AAV8ZGE8"/>
<gene>
    <name evidence="1" type="ORF">NQ318_018890</name>
</gene>